<proteinExistence type="predicted"/>
<accession>A0A5M9JE47</accession>
<reference evidence="1 2" key="1">
    <citation type="submission" date="2019-06" db="EMBL/GenBank/DDBJ databases">
        <title>Genome Sequence of the Brown Rot Fungal Pathogen Monilinia fructicola.</title>
        <authorList>
            <person name="De Miccolis Angelini R.M."/>
            <person name="Landi L."/>
            <person name="Abate D."/>
            <person name="Pollastro S."/>
            <person name="Romanazzi G."/>
            <person name="Faretra F."/>
        </authorList>
    </citation>
    <scope>NUCLEOTIDE SEQUENCE [LARGE SCALE GENOMIC DNA]</scope>
    <source>
        <strain evidence="1 2">Mfrc123</strain>
    </source>
</reference>
<dbReference type="VEuPathDB" id="FungiDB:MFRU_010g00620"/>
<dbReference type="Pfam" id="PF10344">
    <property type="entry name" value="Hobbit"/>
    <property type="match status" value="1"/>
</dbReference>
<keyword evidence="2" id="KW-1185">Reference proteome</keyword>
<dbReference type="Proteomes" id="UP000322873">
    <property type="component" value="Unassembled WGS sequence"/>
</dbReference>
<sequence>MPSDPELMFQIYGVDAGRHRWSAPFFHAKLIRLYAEAPQMKKVWARIVSIKSTRVDLREKRHMRSSGEMHEEKTIDVATNAIRLAVPHQLVMHKVLDNVVNTLKAVEQLHHRFKTGTNEYILDKLPEGPKQIPRLMIRSSKHCFLR</sequence>
<gene>
    <name evidence="1" type="ORF">EYC84_008311</name>
</gene>
<dbReference type="AlphaFoldDB" id="A0A5M9JE47"/>
<protein>
    <submittedName>
        <fullName evidence="1">Uncharacterized protein</fullName>
    </submittedName>
</protein>
<evidence type="ECO:0000313" key="1">
    <source>
        <dbReference type="EMBL" id="KAA8567858.1"/>
    </source>
</evidence>
<dbReference type="InterPro" id="IPR045167">
    <property type="entry name" value="Hobbit"/>
</dbReference>
<name>A0A5M9JE47_MONFR</name>
<organism evidence="1 2">
    <name type="scientific">Monilinia fructicola</name>
    <name type="common">Brown rot fungus</name>
    <name type="synonym">Ciboria fructicola</name>
    <dbReference type="NCBI Taxonomy" id="38448"/>
    <lineage>
        <taxon>Eukaryota</taxon>
        <taxon>Fungi</taxon>
        <taxon>Dikarya</taxon>
        <taxon>Ascomycota</taxon>
        <taxon>Pezizomycotina</taxon>
        <taxon>Leotiomycetes</taxon>
        <taxon>Helotiales</taxon>
        <taxon>Sclerotiniaceae</taxon>
        <taxon>Monilinia</taxon>
    </lineage>
</organism>
<comment type="caution">
    <text evidence="1">The sequence shown here is derived from an EMBL/GenBank/DDBJ whole genome shotgun (WGS) entry which is preliminary data.</text>
</comment>
<dbReference type="PANTHER" id="PTHR15678">
    <property type="entry name" value="ANTIGEN MLAA-22-RELATED"/>
    <property type="match status" value="1"/>
</dbReference>
<evidence type="ECO:0000313" key="2">
    <source>
        <dbReference type="Proteomes" id="UP000322873"/>
    </source>
</evidence>
<dbReference type="PANTHER" id="PTHR15678:SF6">
    <property type="entry name" value="BRIDGE-LIKE LIPID TRANSFER PROTEIN FAMILY MEMBER 2"/>
    <property type="match status" value="1"/>
</dbReference>
<dbReference type="EMBL" id="VICG01000010">
    <property type="protein sequence ID" value="KAA8567858.1"/>
    <property type="molecule type" value="Genomic_DNA"/>
</dbReference>